<comment type="caution">
    <text evidence="1">The sequence shown here is derived from an EMBL/GenBank/DDBJ whole genome shotgun (WGS) entry which is preliminary data.</text>
</comment>
<keyword evidence="2" id="KW-1185">Reference proteome</keyword>
<proteinExistence type="predicted"/>
<protein>
    <submittedName>
        <fullName evidence="1">Uncharacterized protein</fullName>
    </submittedName>
</protein>
<dbReference type="EMBL" id="CADEPI010000019">
    <property type="protein sequence ID" value="CAB3365050.1"/>
    <property type="molecule type" value="Genomic_DNA"/>
</dbReference>
<sequence length="66" mass="7920">MCRIDWPVALWLRSSWNDVINTPRPSCLLLLERPCRARAHRLVISTKFAAYLHHHRVFDQMKHNEL</sequence>
<accession>A0A8S1C8F5</accession>
<gene>
    <name evidence="1" type="ORF">CLODIP_2_CD06667</name>
</gene>
<name>A0A8S1C8F5_9INSE</name>
<dbReference type="Proteomes" id="UP000494165">
    <property type="component" value="Unassembled WGS sequence"/>
</dbReference>
<reference evidence="1 2" key="1">
    <citation type="submission" date="2020-04" db="EMBL/GenBank/DDBJ databases">
        <authorList>
            <person name="Alioto T."/>
            <person name="Alioto T."/>
            <person name="Gomez Garrido J."/>
        </authorList>
    </citation>
    <scope>NUCLEOTIDE SEQUENCE [LARGE SCALE GENOMIC DNA]</scope>
</reference>
<evidence type="ECO:0000313" key="2">
    <source>
        <dbReference type="Proteomes" id="UP000494165"/>
    </source>
</evidence>
<evidence type="ECO:0000313" key="1">
    <source>
        <dbReference type="EMBL" id="CAB3365050.1"/>
    </source>
</evidence>
<organism evidence="1 2">
    <name type="scientific">Cloeon dipterum</name>
    <dbReference type="NCBI Taxonomy" id="197152"/>
    <lineage>
        <taxon>Eukaryota</taxon>
        <taxon>Metazoa</taxon>
        <taxon>Ecdysozoa</taxon>
        <taxon>Arthropoda</taxon>
        <taxon>Hexapoda</taxon>
        <taxon>Insecta</taxon>
        <taxon>Pterygota</taxon>
        <taxon>Palaeoptera</taxon>
        <taxon>Ephemeroptera</taxon>
        <taxon>Pisciforma</taxon>
        <taxon>Baetidae</taxon>
        <taxon>Cloeon</taxon>
    </lineage>
</organism>
<dbReference type="AlphaFoldDB" id="A0A8S1C8F5"/>